<name>A0ABN1EII7_9PROT</name>
<keyword evidence="4" id="KW-1185">Reference proteome</keyword>
<evidence type="ECO:0000259" key="2">
    <source>
        <dbReference type="Pfam" id="PF14415"/>
    </source>
</evidence>
<comment type="caution">
    <text evidence="3">The sequence shown here is derived from an EMBL/GenBank/DDBJ whole genome shotgun (WGS) entry which is preliminary data.</text>
</comment>
<dbReference type="EMBL" id="BAAADD010000003">
    <property type="protein sequence ID" value="GAA0567169.1"/>
    <property type="molecule type" value="Genomic_DNA"/>
</dbReference>
<feature type="domain" description="DUF4424" evidence="2">
    <location>
        <begin position="18"/>
        <end position="317"/>
    </location>
</feature>
<dbReference type="InterPro" id="IPR025538">
    <property type="entry name" value="DUF4424"/>
</dbReference>
<organism evidence="3 4">
    <name type="scientific">Rhizomicrobium electricum</name>
    <dbReference type="NCBI Taxonomy" id="480070"/>
    <lineage>
        <taxon>Bacteria</taxon>
        <taxon>Pseudomonadati</taxon>
        <taxon>Pseudomonadota</taxon>
        <taxon>Alphaproteobacteria</taxon>
        <taxon>Micropepsales</taxon>
        <taxon>Micropepsaceae</taxon>
        <taxon>Rhizomicrobium</taxon>
    </lineage>
</organism>
<keyword evidence="1" id="KW-0732">Signal</keyword>
<evidence type="ECO:0000313" key="4">
    <source>
        <dbReference type="Proteomes" id="UP001499951"/>
    </source>
</evidence>
<feature type="signal peptide" evidence="1">
    <location>
        <begin position="1"/>
        <end position="18"/>
    </location>
</feature>
<sequence>MRIAGWVAALAVMGAANADDSSAMLKAGSIVFTKNTPVRMAAEDLYVSPTAVRIRFEFENPTGRDVETLVAFPLPDISTWDFAESPIGTITDDAKNFIGFKAVVDGKPVAVTVEQRAFLKTKDVTAQLLAAGAVLNPVADGGYEKLAKLPKEKKKALIAAGLAEGDGADEFYPQWTVKTKFYWTQKFPAKKKVVIEHSYQPVTGQSFFTTAYHKRGDKALFGNLDYCIDDRTWATLAARTGGSGEPSDGTRLMTTYETSYILSTAGNWQGPIGKFHLTLDKLKSDNVLSLCWDGDLKKTGATTFEFSRDNFAPKRDIVMAVFENAGPQ</sequence>
<evidence type="ECO:0000313" key="3">
    <source>
        <dbReference type="EMBL" id="GAA0567169.1"/>
    </source>
</evidence>
<protein>
    <submittedName>
        <fullName evidence="3">DUF4424 domain-containing protein</fullName>
    </submittedName>
</protein>
<accession>A0ABN1EII7</accession>
<dbReference type="RefSeq" id="WP_166933008.1">
    <property type="nucleotide sequence ID" value="NZ_BAAADD010000003.1"/>
</dbReference>
<dbReference type="Pfam" id="PF14415">
    <property type="entry name" value="DUF4424"/>
    <property type="match status" value="1"/>
</dbReference>
<feature type="chain" id="PRO_5047433850" evidence="1">
    <location>
        <begin position="19"/>
        <end position="328"/>
    </location>
</feature>
<dbReference type="Gene3D" id="2.60.40.3680">
    <property type="match status" value="1"/>
</dbReference>
<evidence type="ECO:0000256" key="1">
    <source>
        <dbReference type="SAM" id="SignalP"/>
    </source>
</evidence>
<dbReference type="Proteomes" id="UP001499951">
    <property type="component" value="Unassembled WGS sequence"/>
</dbReference>
<reference evidence="3 4" key="1">
    <citation type="journal article" date="2019" name="Int. J. Syst. Evol. Microbiol.">
        <title>The Global Catalogue of Microorganisms (GCM) 10K type strain sequencing project: providing services to taxonomists for standard genome sequencing and annotation.</title>
        <authorList>
            <consortium name="The Broad Institute Genomics Platform"/>
            <consortium name="The Broad Institute Genome Sequencing Center for Infectious Disease"/>
            <person name="Wu L."/>
            <person name="Ma J."/>
        </authorList>
    </citation>
    <scope>NUCLEOTIDE SEQUENCE [LARGE SCALE GENOMIC DNA]</scope>
    <source>
        <strain evidence="3 4">JCM 15089</strain>
    </source>
</reference>
<gene>
    <name evidence="3" type="ORF">GCM10008942_14600</name>
</gene>
<proteinExistence type="predicted"/>